<accession>A0AAE0ZN87</accession>
<keyword evidence="2" id="KW-1185">Reference proteome</keyword>
<reference evidence="1" key="1">
    <citation type="journal article" date="2023" name="G3 (Bethesda)">
        <title>A reference genome for the long-term kleptoplast-retaining sea slug Elysia crispata morphotype clarki.</title>
        <authorList>
            <person name="Eastman K.E."/>
            <person name="Pendleton A.L."/>
            <person name="Shaikh M.A."/>
            <person name="Suttiyut T."/>
            <person name="Ogas R."/>
            <person name="Tomko P."/>
            <person name="Gavelis G."/>
            <person name="Widhalm J.R."/>
            <person name="Wisecaver J.H."/>
        </authorList>
    </citation>
    <scope>NUCLEOTIDE SEQUENCE</scope>
    <source>
        <strain evidence="1">ECLA1</strain>
    </source>
</reference>
<organism evidence="1 2">
    <name type="scientific">Elysia crispata</name>
    <name type="common">lettuce slug</name>
    <dbReference type="NCBI Taxonomy" id="231223"/>
    <lineage>
        <taxon>Eukaryota</taxon>
        <taxon>Metazoa</taxon>
        <taxon>Spiralia</taxon>
        <taxon>Lophotrochozoa</taxon>
        <taxon>Mollusca</taxon>
        <taxon>Gastropoda</taxon>
        <taxon>Heterobranchia</taxon>
        <taxon>Euthyneura</taxon>
        <taxon>Panpulmonata</taxon>
        <taxon>Sacoglossa</taxon>
        <taxon>Placobranchoidea</taxon>
        <taxon>Plakobranchidae</taxon>
        <taxon>Elysia</taxon>
    </lineage>
</organism>
<proteinExistence type="predicted"/>
<dbReference type="Proteomes" id="UP001283361">
    <property type="component" value="Unassembled WGS sequence"/>
</dbReference>
<evidence type="ECO:0000313" key="2">
    <source>
        <dbReference type="Proteomes" id="UP001283361"/>
    </source>
</evidence>
<gene>
    <name evidence="1" type="ORF">RRG08_020700</name>
</gene>
<name>A0AAE0ZN87_9GAST</name>
<dbReference type="AlphaFoldDB" id="A0AAE0ZN87"/>
<sequence>MSSKSVKKERSYLAYLVKTTMTSASHAFPSGKLKPSCVLQNREISLSSPRHKLSASPRPRQQASLKLWRMRQISYLTTTIAGIGLGQTSLRASCGVCQTLTRLPRGRHSHLRL</sequence>
<evidence type="ECO:0000313" key="1">
    <source>
        <dbReference type="EMBL" id="KAK3771612.1"/>
    </source>
</evidence>
<protein>
    <submittedName>
        <fullName evidence="1">Uncharacterized protein</fullName>
    </submittedName>
</protein>
<comment type="caution">
    <text evidence="1">The sequence shown here is derived from an EMBL/GenBank/DDBJ whole genome shotgun (WGS) entry which is preliminary data.</text>
</comment>
<dbReference type="EMBL" id="JAWDGP010003698">
    <property type="protein sequence ID" value="KAK3771612.1"/>
    <property type="molecule type" value="Genomic_DNA"/>
</dbReference>